<accession>X0ZR63</accession>
<dbReference type="AlphaFoldDB" id="X0ZR63"/>
<organism evidence="1">
    <name type="scientific">marine sediment metagenome</name>
    <dbReference type="NCBI Taxonomy" id="412755"/>
    <lineage>
        <taxon>unclassified sequences</taxon>
        <taxon>metagenomes</taxon>
        <taxon>ecological metagenomes</taxon>
    </lineage>
</organism>
<feature type="non-terminal residue" evidence="1">
    <location>
        <position position="1"/>
    </location>
</feature>
<evidence type="ECO:0000313" key="1">
    <source>
        <dbReference type="EMBL" id="GAG50731.1"/>
    </source>
</evidence>
<protein>
    <submittedName>
        <fullName evidence="1">Uncharacterized protein</fullName>
    </submittedName>
</protein>
<gene>
    <name evidence="1" type="ORF">S01H1_84129</name>
</gene>
<name>X0ZR63_9ZZZZ</name>
<sequence length="38" mass="4490">HEKAIQYYQDFLDLWKDADPGIQEVEDARSRLAGLWDP</sequence>
<proteinExistence type="predicted"/>
<reference evidence="1" key="1">
    <citation type="journal article" date="2014" name="Front. Microbiol.">
        <title>High frequency of phylogenetically diverse reductive dehalogenase-homologous genes in deep subseafloor sedimentary metagenomes.</title>
        <authorList>
            <person name="Kawai M."/>
            <person name="Futagami T."/>
            <person name="Toyoda A."/>
            <person name="Takaki Y."/>
            <person name="Nishi S."/>
            <person name="Hori S."/>
            <person name="Arai W."/>
            <person name="Tsubouchi T."/>
            <person name="Morono Y."/>
            <person name="Uchiyama I."/>
            <person name="Ito T."/>
            <person name="Fujiyama A."/>
            <person name="Inagaki F."/>
            <person name="Takami H."/>
        </authorList>
    </citation>
    <scope>NUCLEOTIDE SEQUENCE</scope>
    <source>
        <strain evidence="1">Expedition CK06-06</strain>
    </source>
</reference>
<dbReference type="EMBL" id="BARS01057363">
    <property type="protein sequence ID" value="GAG50731.1"/>
    <property type="molecule type" value="Genomic_DNA"/>
</dbReference>
<comment type="caution">
    <text evidence="1">The sequence shown here is derived from an EMBL/GenBank/DDBJ whole genome shotgun (WGS) entry which is preliminary data.</text>
</comment>